<dbReference type="STRING" id="28087.Lsai_1909"/>
<organism evidence="4 5">
    <name type="scientific">Legionella sainthelensi</name>
    <dbReference type="NCBI Taxonomy" id="28087"/>
    <lineage>
        <taxon>Bacteria</taxon>
        <taxon>Pseudomonadati</taxon>
        <taxon>Pseudomonadota</taxon>
        <taxon>Gammaproteobacteria</taxon>
        <taxon>Legionellales</taxon>
        <taxon>Legionellaceae</taxon>
        <taxon>Legionella</taxon>
    </lineage>
</organism>
<keyword evidence="2" id="KW-0645">Protease</keyword>
<dbReference type="eggNOG" id="COG1506">
    <property type="taxonomic scope" value="Bacteria"/>
</dbReference>
<evidence type="ECO:0000256" key="1">
    <source>
        <dbReference type="ARBA" id="ARBA00022801"/>
    </source>
</evidence>
<dbReference type="Gene3D" id="3.40.50.1820">
    <property type="entry name" value="alpha/beta hydrolase"/>
    <property type="match status" value="1"/>
</dbReference>
<reference evidence="4 5" key="1">
    <citation type="submission" date="2015-11" db="EMBL/GenBank/DDBJ databases">
        <title>Genomic analysis of 38 Legionella species identifies large and diverse effector repertoires.</title>
        <authorList>
            <person name="Burstein D."/>
            <person name="Amaro F."/>
            <person name="Zusman T."/>
            <person name="Lifshitz Z."/>
            <person name="Cohen O."/>
            <person name="Gilbert J.A."/>
            <person name="Pupko T."/>
            <person name="Shuman H.A."/>
            <person name="Segal G."/>
        </authorList>
    </citation>
    <scope>NUCLEOTIDE SEQUENCE [LARGE SCALE GENOMIC DNA]</scope>
    <source>
        <strain evidence="4 5">Mt.St.Helens-4</strain>
    </source>
</reference>
<dbReference type="Gene3D" id="2.130.10.10">
    <property type="entry name" value="YVTN repeat-like/Quinoprotein amine dehydrogenase"/>
    <property type="match status" value="1"/>
</dbReference>
<dbReference type="InterPro" id="IPR011042">
    <property type="entry name" value="6-blade_b-propeller_TolB-like"/>
</dbReference>
<keyword evidence="2" id="KW-0720">Serine protease</keyword>
<dbReference type="GO" id="GO:0006508">
    <property type="term" value="P:proteolysis"/>
    <property type="evidence" value="ECO:0007669"/>
    <property type="project" value="InterPro"/>
</dbReference>
<dbReference type="SUPFAM" id="SSF82171">
    <property type="entry name" value="DPP6 N-terminal domain-like"/>
    <property type="match status" value="1"/>
</dbReference>
<dbReference type="PANTHER" id="PTHR42776:SF4">
    <property type="entry name" value="ACYLAMINO-ACID-RELEASING ENZYME"/>
    <property type="match status" value="1"/>
</dbReference>
<dbReference type="InterPro" id="IPR001375">
    <property type="entry name" value="Peptidase_S9_cat"/>
</dbReference>
<feature type="domain" description="Peptidase S9 prolyl oligopeptidase catalytic" evidence="3">
    <location>
        <begin position="458"/>
        <end position="660"/>
    </location>
</feature>
<evidence type="ECO:0000256" key="2">
    <source>
        <dbReference type="ARBA" id="ARBA00022825"/>
    </source>
</evidence>
<dbReference type="PATRIC" id="fig|28087.4.peg.2046"/>
<evidence type="ECO:0000313" key="5">
    <source>
        <dbReference type="Proteomes" id="UP000054621"/>
    </source>
</evidence>
<dbReference type="EMBL" id="LNYV01000029">
    <property type="protein sequence ID" value="KTD56932.1"/>
    <property type="molecule type" value="Genomic_DNA"/>
</dbReference>
<gene>
    <name evidence="4" type="ORF">Lsai_1909</name>
</gene>
<protein>
    <submittedName>
        <fullName evidence="4">Prolyl oligopeptidase</fullName>
    </submittedName>
</protein>
<dbReference type="Pfam" id="PF00326">
    <property type="entry name" value="Peptidase_S9"/>
    <property type="match status" value="1"/>
</dbReference>
<dbReference type="InterPro" id="IPR029058">
    <property type="entry name" value="AB_hydrolase_fold"/>
</dbReference>
<accession>A0A0W0YJQ0</accession>
<dbReference type="GO" id="GO:0004252">
    <property type="term" value="F:serine-type endopeptidase activity"/>
    <property type="evidence" value="ECO:0007669"/>
    <property type="project" value="TreeGrafter"/>
</dbReference>
<dbReference type="Pfam" id="PF07676">
    <property type="entry name" value="PD40"/>
    <property type="match status" value="2"/>
</dbReference>
<evidence type="ECO:0000313" key="4">
    <source>
        <dbReference type="EMBL" id="KTD56932.1"/>
    </source>
</evidence>
<dbReference type="RefSeq" id="WP_027271912.1">
    <property type="nucleotide sequence ID" value="NZ_LR134388.1"/>
</dbReference>
<dbReference type="PROSITE" id="PS51257">
    <property type="entry name" value="PROKAR_LIPOPROTEIN"/>
    <property type="match status" value="1"/>
</dbReference>
<dbReference type="Proteomes" id="UP000054621">
    <property type="component" value="Unassembled WGS sequence"/>
</dbReference>
<sequence>MKKHHFYTQVILLFLSLSCCEEMVFAQRAPILNDFLRIKTITEPNLSQNGDWVVYSVEEGKSKTEGIKNIWLVSYDGTVAKQLTHSKNSSNYAPKWSPDGHWIAFLSESGDDKTSILKLFSIRSGKVHRLTNTHYDISDFVWAPDSKNIVFIASKAKDESQSENEPLVITRYVFKKDEEGYLGSDRSHLYRISIEKKQTELLTSGPYDEWAPAWSADGKYIAFVTKRGKDPDRNFNSDIYLINPISGSKAKQLTHFPGTDLDQEWESVPAWSSDNSQIAYIRSANSQAMYYDYAPTQLAVVDVATGQERVVGPHDLWVTDPQWSEDGKIIYVLMETSRNIHLGAVDVQTGTVRRLTQGPRVDEFFSVAHQRIVVVSSDDQHPSELFALEKNGLRQLTHHNQKLLQEVRFSPVEDIEFDSFDGTRIEGLLVKPAHYKPGNRYVGILNLHGGPVDQFTHEFNFEWQWLAAQGYVVIAPNPRGSSGRGFNFAKAIYADWGNLDVKDVLAAVDYAIKQGIVDPNKLVVAGWSYGAMLTDYVIASTTRFKAAISGAGTGNIWGNYGVDQYTLQYELELGKPWSNPQTYMKLSYPLMKANQIKTPTLFMCARMDFNVPCIGSEQLYQALRSQNIPTELIIYPQQSHSLDRYDFEMDRLQRINAWIGFYVK</sequence>
<dbReference type="Gene3D" id="2.120.10.30">
    <property type="entry name" value="TolB, C-terminal domain"/>
    <property type="match status" value="2"/>
</dbReference>
<comment type="caution">
    <text evidence="4">The sequence shown here is derived from an EMBL/GenBank/DDBJ whole genome shotgun (WGS) entry which is preliminary data.</text>
</comment>
<evidence type="ECO:0000259" key="3">
    <source>
        <dbReference type="Pfam" id="PF00326"/>
    </source>
</evidence>
<dbReference type="eggNOG" id="COG0823">
    <property type="taxonomic scope" value="Bacteria"/>
</dbReference>
<keyword evidence="1" id="KW-0378">Hydrolase</keyword>
<dbReference type="PANTHER" id="PTHR42776">
    <property type="entry name" value="SERINE PEPTIDASE S9 FAMILY MEMBER"/>
    <property type="match status" value="1"/>
</dbReference>
<proteinExistence type="predicted"/>
<name>A0A0W0YJQ0_9GAMM</name>
<dbReference type="InterPro" id="IPR015943">
    <property type="entry name" value="WD40/YVTN_repeat-like_dom_sf"/>
</dbReference>
<dbReference type="OrthoDB" id="9812921at2"/>
<dbReference type="SUPFAM" id="SSF53474">
    <property type="entry name" value="alpha/beta-Hydrolases"/>
    <property type="match status" value="1"/>
</dbReference>
<dbReference type="InterPro" id="IPR011659">
    <property type="entry name" value="WD40"/>
</dbReference>
<dbReference type="AlphaFoldDB" id="A0A0W0YJQ0"/>